<evidence type="ECO:0000313" key="3">
    <source>
        <dbReference type="Proteomes" id="UP000286100"/>
    </source>
</evidence>
<reference evidence="2 3" key="1">
    <citation type="submission" date="2018-09" db="EMBL/GenBank/DDBJ databases">
        <authorList>
            <person name="Zhu H."/>
        </authorList>
    </citation>
    <scope>NUCLEOTIDE SEQUENCE [LARGE SCALE GENOMIC DNA]</scope>
    <source>
        <strain evidence="2 3">K2R01-6</strain>
    </source>
</reference>
<dbReference type="Pfam" id="PF00378">
    <property type="entry name" value="ECH_1"/>
    <property type="match status" value="1"/>
</dbReference>
<comment type="similarity">
    <text evidence="1">Belongs to the enoyl-CoA hydratase/isomerase family.</text>
</comment>
<keyword evidence="2" id="KW-0413">Isomerase</keyword>
<dbReference type="InterPro" id="IPR029045">
    <property type="entry name" value="ClpP/crotonase-like_dom_sf"/>
</dbReference>
<dbReference type="AlphaFoldDB" id="A0A418WMF8"/>
<dbReference type="RefSeq" id="WP_119763049.1">
    <property type="nucleotide sequence ID" value="NZ_QYUM01000003.1"/>
</dbReference>
<keyword evidence="3" id="KW-1185">Reference proteome</keyword>
<protein>
    <submittedName>
        <fullName evidence="2">Enoyl-CoA hydratase/isomerase family protein</fullName>
    </submittedName>
</protein>
<dbReference type="SUPFAM" id="SSF52096">
    <property type="entry name" value="ClpP/crotonase"/>
    <property type="match status" value="1"/>
</dbReference>
<sequence length="266" mass="29383">MSEQPHLLTEEQDGILIATLNRPDKLNALSGETMQLFEQALHRFRDTPELKVMLVRATGRFFCAGADLRSGSPNAQPRTATGIRENHRLGLHGMHRIYDEMEHVEKPIVCAIHSTCVGGGLELALSCDFRLAAKSASFSFPEGLFGVLPASNGVSRLTRICGPHWARWLIMGNQKADADRALIMGLVHDVRPDEGFEESALDFCRHLTRQNGEQMGAAKVAIELANEVGPDMARHVERMANSALMLNPAYLENVERYIKGIGGKKE</sequence>
<dbReference type="PANTHER" id="PTHR43802">
    <property type="entry name" value="ENOYL-COA HYDRATASE"/>
    <property type="match status" value="1"/>
</dbReference>
<accession>A0A418WMF8</accession>
<dbReference type="Proteomes" id="UP000286100">
    <property type="component" value="Unassembled WGS sequence"/>
</dbReference>
<organism evidence="2 3">
    <name type="scientific">Sphingomonas cavernae</name>
    <dbReference type="NCBI Taxonomy" id="2320861"/>
    <lineage>
        <taxon>Bacteria</taxon>
        <taxon>Pseudomonadati</taxon>
        <taxon>Pseudomonadota</taxon>
        <taxon>Alphaproteobacteria</taxon>
        <taxon>Sphingomonadales</taxon>
        <taxon>Sphingomonadaceae</taxon>
        <taxon>Sphingomonas</taxon>
    </lineage>
</organism>
<dbReference type="PANTHER" id="PTHR43802:SF1">
    <property type="entry name" value="IP11341P-RELATED"/>
    <property type="match status" value="1"/>
</dbReference>
<name>A0A418WMF8_9SPHN</name>
<dbReference type="GO" id="GO:0016853">
    <property type="term" value="F:isomerase activity"/>
    <property type="evidence" value="ECO:0007669"/>
    <property type="project" value="UniProtKB-KW"/>
</dbReference>
<dbReference type="Gene3D" id="3.90.226.10">
    <property type="entry name" value="2-enoyl-CoA Hydratase, Chain A, domain 1"/>
    <property type="match status" value="1"/>
</dbReference>
<dbReference type="InterPro" id="IPR001753">
    <property type="entry name" value="Enoyl-CoA_hydra/iso"/>
</dbReference>
<dbReference type="EMBL" id="QYUM01000003">
    <property type="protein sequence ID" value="RJF91186.1"/>
    <property type="molecule type" value="Genomic_DNA"/>
</dbReference>
<gene>
    <name evidence="2" type="ORF">D3876_13780</name>
</gene>
<dbReference type="OrthoDB" id="7332872at2"/>
<dbReference type="CDD" id="cd06558">
    <property type="entry name" value="crotonase-like"/>
    <property type="match status" value="1"/>
</dbReference>
<evidence type="ECO:0000313" key="2">
    <source>
        <dbReference type="EMBL" id="RJF91186.1"/>
    </source>
</evidence>
<comment type="caution">
    <text evidence="2">The sequence shown here is derived from an EMBL/GenBank/DDBJ whole genome shotgun (WGS) entry which is preliminary data.</text>
</comment>
<evidence type="ECO:0000256" key="1">
    <source>
        <dbReference type="ARBA" id="ARBA00005254"/>
    </source>
</evidence>
<proteinExistence type="inferred from homology"/>